<evidence type="ECO:0000313" key="1">
    <source>
        <dbReference type="EMBL" id="GHA48649.1"/>
    </source>
</evidence>
<comment type="caution">
    <text evidence="1">The sequence shown here is derived from an EMBL/GenBank/DDBJ whole genome shotgun (WGS) entry which is preliminary data.</text>
</comment>
<dbReference type="Proteomes" id="UP000610456">
    <property type="component" value="Unassembled WGS sequence"/>
</dbReference>
<accession>A0A918VZZ1</accession>
<dbReference type="EMBL" id="BMXB01000019">
    <property type="protein sequence ID" value="GHA48649.1"/>
    <property type="molecule type" value="Genomic_DNA"/>
</dbReference>
<evidence type="ECO:0000313" key="2">
    <source>
        <dbReference type="Proteomes" id="UP000610456"/>
    </source>
</evidence>
<reference evidence="1" key="2">
    <citation type="submission" date="2020-09" db="EMBL/GenBank/DDBJ databases">
        <authorList>
            <person name="Sun Q."/>
            <person name="Kim S."/>
        </authorList>
    </citation>
    <scope>NUCLEOTIDE SEQUENCE</scope>
    <source>
        <strain evidence="1">KCTC 12719</strain>
    </source>
</reference>
<reference evidence="1" key="1">
    <citation type="journal article" date="2014" name="Int. J. Syst. Evol. Microbiol.">
        <title>Complete genome sequence of Corynebacterium casei LMG S-19264T (=DSM 44701T), isolated from a smear-ripened cheese.</title>
        <authorList>
            <consortium name="US DOE Joint Genome Institute (JGI-PGF)"/>
            <person name="Walter F."/>
            <person name="Albersmeier A."/>
            <person name="Kalinowski J."/>
            <person name="Ruckert C."/>
        </authorList>
    </citation>
    <scope>NUCLEOTIDE SEQUENCE</scope>
    <source>
        <strain evidence="1">KCTC 12719</strain>
    </source>
</reference>
<evidence type="ECO:0008006" key="3">
    <source>
        <dbReference type="Google" id="ProtNLM"/>
    </source>
</evidence>
<proteinExistence type="predicted"/>
<organism evidence="1 2">
    <name type="scientific">Salinimicrobium marinum</name>
    <dbReference type="NCBI Taxonomy" id="680283"/>
    <lineage>
        <taxon>Bacteria</taxon>
        <taxon>Pseudomonadati</taxon>
        <taxon>Bacteroidota</taxon>
        <taxon>Flavobacteriia</taxon>
        <taxon>Flavobacteriales</taxon>
        <taxon>Flavobacteriaceae</taxon>
        <taxon>Salinimicrobium</taxon>
    </lineage>
</organism>
<sequence length="250" mass="28616">MKRMEFNVRLFLMIAAVLFALPSFSQDNILRGVVKADSLRGSSINIVNVTQEIGTTNSSTGEFKIEVMKNDTLLFTAIHLKSVEVIITPEIIEGKFLEVQMDERINELEEVQISNISLTGNLQHDILEIKTYNKEDFGFSYSPKKPLTSIERKLFTARDGEIDALLNFLSGRTKMLKKAKENDDTMEMVEMATKTLPTSFFVENLQIPENRIRAFVYFCSGDPDFQELMAESKRLELLEYFQKKAAEFLN</sequence>
<protein>
    <recommendedName>
        <fullName evidence="3">CarboxypepD_reg-like domain-containing protein</fullName>
    </recommendedName>
</protein>
<keyword evidence="2" id="KW-1185">Reference proteome</keyword>
<name>A0A918VZZ1_9FLAO</name>
<gene>
    <name evidence="1" type="ORF">GCM10007103_31990</name>
</gene>
<dbReference type="AlphaFoldDB" id="A0A918VZZ1"/>